<evidence type="ECO:0000256" key="1">
    <source>
        <dbReference type="SAM" id="Phobius"/>
    </source>
</evidence>
<organism evidence="2">
    <name type="scientific">hydrothermal vent metagenome</name>
    <dbReference type="NCBI Taxonomy" id="652676"/>
    <lineage>
        <taxon>unclassified sequences</taxon>
        <taxon>metagenomes</taxon>
        <taxon>ecological metagenomes</taxon>
    </lineage>
</organism>
<sequence>MLYALLPSSQQASTDPVGGAIVWAFGLATVLALFFVLQRTQKKADAQYWARKEREKNAHLNDPDMRSE</sequence>
<keyword evidence="1" id="KW-1133">Transmembrane helix</keyword>
<proteinExistence type="predicted"/>
<feature type="transmembrane region" description="Helical" evidence="1">
    <location>
        <begin position="20"/>
        <end position="37"/>
    </location>
</feature>
<keyword evidence="1" id="KW-0472">Membrane</keyword>
<reference evidence="2" key="1">
    <citation type="submission" date="2018-06" db="EMBL/GenBank/DDBJ databases">
        <authorList>
            <person name="Zhirakovskaya E."/>
        </authorList>
    </citation>
    <scope>NUCLEOTIDE SEQUENCE</scope>
</reference>
<evidence type="ECO:0000313" key="2">
    <source>
        <dbReference type="EMBL" id="VAW04632.1"/>
    </source>
</evidence>
<dbReference type="EMBL" id="UOEK01000293">
    <property type="protein sequence ID" value="VAW04632.1"/>
    <property type="molecule type" value="Genomic_DNA"/>
</dbReference>
<gene>
    <name evidence="2" type="ORF">MNBD_ACTINO02-1228</name>
</gene>
<name>A0A3B0SQT4_9ZZZZ</name>
<accession>A0A3B0SQT4</accession>
<keyword evidence="1" id="KW-0812">Transmembrane</keyword>
<protein>
    <submittedName>
        <fullName evidence="2">Uncharacterized protein</fullName>
    </submittedName>
</protein>
<dbReference type="AlphaFoldDB" id="A0A3B0SQT4"/>